<gene>
    <name evidence="2" type="ORF">N1032_18670</name>
</gene>
<dbReference type="RefSeq" id="WP_259540843.1">
    <property type="nucleotide sequence ID" value="NZ_JANLCJ010000008.1"/>
</dbReference>
<protein>
    <submittedName>
        <fullName evidence="2">Uncharacterized protein</fullName>
    </submittedName>
</protein>
<name>A0ABT2H782_9MICO</name>
<sequence length="215" mass="23197">MIDEDYAESAASAFGDAVVAVSVYPGVHHARVDLADGTRALIDVNGNEVGRRLRAPVAQAVDAELTTAIDPATTGERPTPVRLSVFCGPRGWVARADFMGRKAWSYASSMDDIRSAAASAIAKVGAEFAPEDPIVLDMPATYLKLWPQIRGQEDYVAQLRQELRVEEQRVDELRKKSLQALRRAHVPVDDALRILADGPIIEPPANNGPATAATD</sequence>
<keyword evidence="1" id="KW-0175">Coiled coil</keyword>
<accession>A0ABT2H782</accession>
<keyword evidence="3" id="KW-1185">Reference proteome</keyword>
<evidence type="ECO:0000313" key="2">
    <source>
        <dbReference type="EMBL" id="MCS5735769.1"/>
    </source>
</evidence>
<evidence type="ECO:0000313" key="3">
    <source>
        <dbReference type="Proteomes" id="UP001165586"/>
    </source>
</evidence>
<feature type="coiled-coil region" evidence="1">
    <location>
        <begin position="149"/>
        <end position="183"/>
    </location>
</feature>
<dbReference type="Proteomes" id="UP001165586">
    <property type="component" value="Unassembled WGS sequence"/>
</dbReference>
<evidence type="ECO:0000256" key="1">
    <source>
        <dbReference type="SAM" id="Coils"/>
    </source>
</evidence>
<dbReference type="EMBL" id="JANLCJ010000008">
    <property type="protein sequence ID" value="MCS5735769.1"/>
    <property type="molecule type" value="Genomic_DNA"/>
</dbReference>
<organism evidence="2 3">
    <name type="scientific">Herbiconiux daphne</name>
    <dbReference type="NCBI Taxonomy" id="2970914"/>
    <lineage>
        <taxon>Bacteria</taxon>
        <taxon>Bacillati</taxon>
        <taxon>Actinomycetota</taxon>
        <taxon>Actinomycetes</taxon>
        <taxon>Micrococcales</taxon>
        <taxon>Microbacteriaceae</taxon>
        <taxon>Herbiconiux</taxon>
    </lineage>
</organism>
<reference evidence="2" key="1">
    <citation type="submission" date="2022-08" db="EMBL/GenBank/DDBJ databases">
        <authorList>
            <person name="Deng Y."/>
            <person name="Han X.-F."/>
            <person name="Zhang Y.-Q."/>
        </authorList>
    </citation>
    <scope>NUCLEOTIDE SEQUENCE</scope>
    <source>
        <strain evidence="2">CPCC 203386</strain>
    </source>
</reference>
<comment type="caution">
    <text evidence="2">The sequence shown here is derived from an EMBL/GenBank/DDBJ whole genome shotgun (WGS) entry which is preliminary data.</text>
</comment>
<proteinExistence type="predicted"/>